<protein>
    <recommendedName>
        <fullName evidence="3">DUF3024 domain-containing protein</fullName>
    </recommendedName>
</protein>
<dbReference type="RefSeq" id="WP_212942943.1">
    <property type="nucleotide sequence ID" value="NZ_BORR01000024.1"/>
</dbReference>
<sequence length="117" mass="13927">MDEFTIRRLEAILNGYFEAKVPKEVRSFVRLKYVWDGKTMILFEERSHSHGRQWINSAIAQFRLEHNQWNVYAQNASHDWVPVKSIAPSLDFERQLEQVELDPEGIFWPTGDWAETF</sequence>
<dbReference type="Proteomes" id="UP000681162">
    <property type="component" value="Unassembled WGS sequence"/>
</dbReference>
<name>A0A920CGR0_9BACL</name>
<comment type="caution">
    <text evidence="1">The sequence shown here is derived from an EMBL/GenBank/DDBJ whole genome shotgun (WGS) entry which is preliminary data.</text>
</comment>
<gene>
    <name evidence="1" type="ORF">J41TS12_44420</name>
</gene>
<dbReference type="AlphaFoldDB" id="A0A920CGR0"/>
<dbReference type="Pfam" id="PF11225">
    <property type="entry name" value="DUF3024"/>
    <property type="match status" value="1"/>
</dbReference>
<evidence type="ECO:0000313" key="1">
    <source>
        <dbReference type="EMBL" id="GIO39581.1"/>
    </source>
</evidence>
<dbReference type="InterPro" id="IPR021388">
    <property type="entry name" value="DUF3024"/>
</dbReference>
<evidence type="ECO:0000313" key="2">
    <source>
        <dbReference type="Proteomes" id="UP000681162"/>
    </source>
</evidence>
<reference evidence="1 2" key="1">
    <citation type="submission" date="2021-03" db="EMBL/GenBank/DDBJ databases">
        <title>Antimicrobial resistance genes in bacteria isolated from Japanese honey, and their potential for conferring macrolide and lincosamide resistance in the American foulbrood pathogen Paenibacillus larvae.</title>
        <authorList>
            <person name="Okamoto M."/>
            <person name="Kumagai M."/>
            <person name="Kanamori H."/>
            <person name="Takamatsu D."/>
        </authorList>
    </citation>
    <scope>NUCLEOTIDE SEQUENCE [LARGE SCALE GENOMIC DNA]</scope>
    <source>
        <strain evidence="1 2">J41TS12</strain>
    </source>
</reference>
<keyword evidence="2" id="KW-1185">Reference proteome</keyword>
<dbReference type="EMBL" id="BORR01000024">
    <property type="protein sequence ID" value="GIO39581.1"/>
    <property type="molecule type" value="Genomic_DNA"/>
</dbReference>
<evidence type="ECO:0008006" key="3">
    <source>
        <dbReference type="Google" id="ProtNLM"/>
    </source>
</evidence>
<organism evidence="1 2">
    <name type="scientific">Paenibacillus antibioticophila</name>
    <dbReference type="NCBI Taxonomy" id="1274374"/>
    <lineage>
        <taxon>Bacteria</taxon>
        <taxon>Bacillati</taxon>
        <taxon>Bacillota</taxon>
        <taxon>Bacilli</taxon>
        <taxon>Bacillales</taxon>
        <taxon>Paenibacillaceae</taxon>
        <taxon>Paenibacillus</taxon>
    </lineage>
</organism>
<accession>A0A920CGR0</accession>
<proteinExistence type="predicted"/>